<evidence type="ECO:0000256" key="1">
    <source>
        <dbReference type="ARBA" id="ARBA00001941"/>
    </source>
</evidence>
<comment type="similarity">
    <text evidence="4">Belongs to the peptidase M29 family.</text>
</comment>
<evidence type="ECO:0000256" key="9">
    <source>
        <dbReference type="ARBA" id="ARBA00023049"/>
    </source>
</evidence>
<dbReference type="InterPro" id="IPR052170">
    <property type="entry name" value="M29_Exopeptidase"/>
</dbReference>
<evidence type="ECO:0000256" key="6">
    <source>
        <dbReference type="ARBA" id="ARBA00022670"/>
    </source>
</evidence>
<dbReference type="Pfam" id="PF02073">
    <property type="entry name" value="Peptidase_M29"/>
    <property type="match status" value="1"/>
</dbReference>
<dbReference type="InterPro" id="IPR035097">
    <property type="entry name" value="M29_N-terminal"/>
</dbReference>
<evidence type="ECO:0000313" key="10">
    <source>
        <dbReference type="EMBL" id="HIU23824.1"/>
    </source>
</evidence>
<dbReference type="PRINTS" id="PR00919">
    <property type="entry name" value="THERMOPTASE"/>
</dbReference>
<keyword evidence="6" id="KW-0645">Protease</keyword>
<evidence type="ECO:0000256" key="7">
    <source>
        <dbReference type="ARBA" id="ARBA00022723"/>
    </source>
</evidence>
<organism evidence="10 11">
    <name type="scientific">Candidatus Coprovicinus avistercoris</name>
    <dbReference type="NCBI Taxonomy" id="2840754"/>
    <lineage>
        <taxon>Bacteria</taxon>
        <taxon>Bacillati</taxon>
        <taxon>Actinomycetota</taxon>
        <taxon>Coriobacteriia</taxon>
        <taxon>Coriobacteriales</taxon>
        <taxon>Coriobacteriaceae</taxon>
        <taxon>Coriobacteriaceae incertae sedis</taxon>
        <taxon>Candidatus Coprovicinus</taxon>
    </lineage>
</organism>
<dbReference type="PANTHER" id="PTHR34448:SF3">
    <property type="entry name" value="AMINOPEPTIDASE AMPS"/>
    <property type="match status" value="1"/>
</dbReference>
<keyword evidence="8" id="KW-0378">Hydrolase</keyword>
<protein>
    <submittedName>
        <fullName evidence="10">Aminopeptidase</fullName>
    </submittedName>
</protein>
<evidence type="ECO:0000313" key="11">
    <source>
        <dbReference type="Proteomes" id="UP000824078"/>
    </source>
</evidence>
<accession>A0A9D1HWI1</accession>
<sequence length="425" mass="46942">MTAPFTSAECRASMRALEDEIANYAELLVCDGVAIKPGQELVVNAPVEAYEFARLVVKAGYEAGAGHVTVIWGDERISRLEYENLPREYFETVPAWKRDQLNTLAENGAAFLFLSGEDPSALKGIDPAKPATALRARNIQCRAFRDGMDFGRNAWCIGGVPVAAWARQVFPDVSEEEALYRLWAAILRASRADGEDPHGEWETHNAAFEKNKRQLNGMHFESLHYTSSNGTDLIVGLTDKHIWEGGAARTQDGTAFFPNIPTEEVFTSPDCRRAQGRVVSALPLVHNGLLVSDFWFEFKDGRVVDFGAERGASVLEEILETDDGARRLGECAIISKNTPIRQSGLIFYNTLYDENASCHLALGMGFPDCYEGGYEMTAEELAEKGVNKSHTHVDFMIGSDDLAITGITADGKEVPFFINGQWAWE</sequence>
<proteinExistence type="inferred from homology"/>
<comment type="caution">
    <text evidence="10">The sequence shown here is derived from an EMBL/GenBank/DDBJ whole genome shotgun (WGS) entry which is preliminary data.</text>
</comment>
<evidence type="ECO:0000256" key="4">
    <source>
        <dbReference type="ARBA" id="ARBA00008236"/>
    </source>
</evidence>
<dbReference type="AlphaFoldDB" id="A0A9D1HWI1"/>
<dbReference type="Proteomes" id="UP000824078">
    <property type="component" value="Unassembled WGS sequence"/>
</dbReference>
<keyword evidence="5 10" id="KW-0031">Aminopeptidase</keyword>
<evidence type="ECO:0000256" key="5">
    <source>
        <dbReference type="ARBA" id="ARBA00022438"/>
    </source>
</evidence>
<reference evidence="10" key="2">
    <citation type="journal article" date="2021" name="PeerJ">
        <title>Extensive microbial diversity within the chicken gut microbiome revealed by metagenomics and culture.</title>
        <authorList>
            <person name="Gilroy R."/>
            <person name="Ravi A."/>
            <person name="Getino M."/>
            <person name="Pursley I."/>
            <person name="Horton D.L."/>
            <person name="Alikhan N.F."/>
            <person name="Baker D."/>
            <person name="Gharbi K."/>
            <person name="Hall N."/>
            <person name="Watson M."/>
            <person name="Adriaenssens E.M."/>
            <person name="Foster-Nyarko E."/>
            <person name="Jarju S."/>
            <person name="Secka A."/>
            <person name="Antonio M."/>
            <person name="Oren A."/>
            <person name="Chaudhuri R.R."/>
            <person name="La Ragione R."/>
            <person name="Hildebrand F."/>
            <person name="Pallen M.J."/>
        </authorList>
    </citation>
    <scope>NUCLEOTIDE SEQUENCE</scope>
    <source>
        <strain evidence="10">ChiHjej12B11-29160</strain>
    </source>
</reference>
<keyword evidence="7" id="KW-0479">Metal-binding</keyword>
<keyword evidence="9" id="KW-0482">Metalloprotease</keyword>
<dbReference type="EMBL" id="DVMQ01000010">
    <property type="protein sequence ID" value="HIU23824.1"/>
    <property type="molecule type" value="Genomic_DNA"/>
</dbReference>
<evidence type="ECO:0000256" key="2">
    <source>
        <dbReference type="ARBA" id="ARBA00001946"/>
    </source>
</evidence>
<name>A0A9D1HWI1_9ACTN</name>
<evidence type="ECO:0000256" key="3">
    <source>
        <dbReference type="ARBA" id="ARBA00001947"/>
    </source>
</evidence>
<dbReference type="GO" id="GO:0006508">
    <property type="term" value="P:proteolysis"/>
    <property type="evidence" value="ECO:0007669"/>
    <property type="project" value="UniProtKB-KW"/>
</dbReference>
<dbReference type="GO" id="GO:0046872">
    <property type="term" value="F:metal ion binding"/>
    <property type="evidence" value="ECO:0007669"/>
    <property type="project" value="UniProtKB-KW"/>
</dbReference>
<gene>
    <name evidence="10" type="ORF">IAD17_02740</name>
</gene>
<comment type="cofactor">
    <cofactor evidence="2">
        <name>Mg(2+)</name>
        <dbReference type="ChEBI" id="CHEBI:18420"/>
    </cofactor>
</comment>
<dbReference type="GO" id="GO:0004177">
    <property type="term" value="F:aminopeptidase activity"/>
    <property type="evidence" value="ECO:0007669"/>
    <property type="project" value="UniProtKB-KW"/>
</dbReference>
<dbReference type="GO" id="GO:0008237">
    <property type="term" value="F:metallopeptidase activity"/>
    <property type="evidence" value="ECO:0007669"/>
    <property type="project" value="UniProtKB-KW"/>
</dbReference>
<dbReference type="Gene3D" id="3.40.1830.10">
    <property type="entry name" value="Thermophilic metalloprotease (M29)"/>
    <property type="match status" value="1"/>
</dbReference>
<comment type="cofactor">
    <cofactor evidence="3">
        <name>Zn(2+)</name>
        <dbReference type="ChEBI" id="CHEBI:29105"/>
    </cofactor>
</comment>
<dbReference type="InterPro" id="IPR000787">
    <property type="entry name" value="Peptidase_M29"/>
</dbReference>
<dbReference type="SUPFAM" id="SSF144052">
    <property type="entry name" value="Thermophilic metalloprotease-like"/>
    <property type="match status" value="1"/>
</dbReference>
<dbReference type="PANTHER" id="PTHR34448">
    <property type="entry name" value="AMINOPEPTIDASE"/>
    <property type="match status" value="1"/>
</dbReference>
<comment type="cofactor">
    <cofactor evidence="1">
        <name>Co(2+)</name>
        <dbReference type="ChEBI" id="CHEBI:48828"/>
    </cofactor>
</comment>
<reference evidence="10" key="1">
    <citation type="submission" date="2020-10" db="EMBL/GenBank/DDBJ databases">
        <authorList>
            <person name="Gilroy R."/>
        </authorList>
    </citation>
    <scope>NUCLEOTIDE SEQUENCE</scope>
    <source>
        <strain evidence="10">ChiHjej12B11-29160</strain>
    </source>
</reference>
<evidence type="ECO:0000256" key="8">
    <source>
        <dbReference type="ARBA" id="ARBA00022801"/>
    </source>
</evidence>